<protein>
    <recommendedName>
        <fullName evidence="7">Protein kinase domain-containing protein</fullName>
    </recommendedName>
</protein>
<gene>
    <name evidence="8" type="ORF">DFQ27_009474</name>
</gene>
<feature type="domain" description="Protein kinase" evidence="7">
    <location>
        <begin position="605"/>
        <end position="882"/>
    </location>
</feature>
<dbReference type="GO" id="GO:0004674">
    <property type="term" value="F:protein serine/threonine kinase activity"/>
    <property type="evidence" value="ECO:0007669"/>
    <property type="project" value="UniProtKB-KW"/>
</dbReference>
<evidence type="ECO:0000259" key="7">
    <source>
        <dbReference type="PROSITE" id="PS50011"/>
    </source>
</evidence>
<comment type="similarity">
    <text evidence="4">Belongs to the sel-1 family.</text>
</comment>
<evidence type="ECO:0000256" key="1">
    <source>
        <dbReference type="ARBA" id="ARBA00022527"/>
    </source>
</evidence>
<dbReference type="Proteomes" id="UP000807716">
    <property type="component" value="Unassembled WGS sequence"/>
</dbReference>
<keyword evidence="2 5" id="KW-0547">Nucleotide-binding</keyword>
<feature type="compositionally biased region" description="Polar residues" evidence="6">
    <location>
        <begin position="1048"/>
        <end position="1067"/>
    </location>
</feature>
<dbReference type="Gene3D" id="1.25.40.10">
    <property type="entry name" value="Tetratricopeptide repeat domain"/>
    <property type="match status" value="5"/>
</dbReference>
<dbReference type="SMART" id="SM00671">
    <property type="entry name" value="SEL1"/>
    <property type="match status" value="13"/>
</dbReference>
<dbReference type="SMART" id="SM00220">
    <property type="entry name" value="S_TKc"/>
    <property type="match status" value="2"/>
</dbReference>
<evidence type="ECO:0000256" key="5">
    <source>
        <dbReference type="PROSITE-ProRule" id="PRU10141"/>
    </source>
</evidence>
<dbReference type="InterPro" id="IPR006597">
    <property type="entry name" value="Sel1-like"/>
</dbReference>
<name>A0A9P6PMW4_9FUNG</name>
<dbReference type="PANTHER" id="PTHR11102:SF160">
    <property type="entry name" value="ERAD-ASSOCIATED E3 UBIQUITIN-PROTEIN LIGASE COMPONENT HRD3"/>
    <property type="match status" value="1"/>
</dbReference>
<dbReference type="Pfam" id="PF07714">
    <property type="entry name" value="PK_Tyr_Ser-Thr"/>
    <property type="match status" value="2"/>
</dbReference>
<feature type="region of interest" description="Disordered" evidence="6">
    <location>
        <begin position="1029"/>
        <end position="1077"/>
    </location>
</feature>
<feature type="compositionally biased region" description="Low complexity" evidence="6">
    <location>
        <begin position="545"/>
        <end position="557"/>
    </location>
</feature>
<feature type="compositionally biased region" description="Polar residues" evidence="6">
    <location>
        <begin position="586"/>
        <end position="595"/>
    </location>
</feature>
<accession>A0A9P6PMW4</accession>
<evidence type="ECO:0000256" key="3">
    <source>
        <dbReference type="ARBA" id="ARBA00022840"/>
    </source>
</evidence>
<keyword evidence="9" id="KW-1185">Reference proteome</keyword>
<comment type="caution">
    <text evidence="8">The sequence shown here is derived from an EMBL/GenBank/DDBJ whole genome shotgun (WGS) entry which is preliminary data.</text>
</comment>
<sequence length="1451" mass="160946">MVHSQGRTVALDKGPSLGKGSFGEVFFGFWSGLPCAIKQTSGSSNSIQREIALFRNLSFKNIIQFYAALDHTVHNEERLLIVMEYAENGTLTKAIKGRCLNWEHKKRFSQQILRGLVYMHSRHVLHRDLKSDNVLLTDNMQVAKLCDFGLSKLRHKSLSHTLVTTDGHVGTRRWMAPELFVENPEYTTKTDVFSLGWVLWQMAADSVRPFDSLSEDMAVRMVENGVRETIPGDTPIEMRAPIEGFWKHEAPERPEARAFLDEGTFPEGISEDTVCTIDFTVGTSVADAPIGLDDEALAPVTLQPLLSKSLSSGIEPSTHSQSAVSQVPWLSNPSARTVEAALNIDVDNDVPASPATVASRGGVAQSITISPPLLFTQQHSQHISLSTTSFFGALPPLDKLSTKVVVRDLRKLALMDNMYAQFAFGMMFLKSKGSIQSDFEALFWFKKAAELGHPEAQFYIGEMYERDRRLHKDIGRAVHWYGKAAHQGHRKAMRRLLALFPQKPLCGQDELYHPDDPDASDDGAPGCTGRYLEDRMASIADRLSPHSPCDPDSSDSFTDSDEYRANYSNDPNGGGALGIPQRRSTRAASNGENLPTRSTLSTSSFVLGDLIASSNIGFLYRSQYIKMPCVARKLHISMSQFQQRVIQDEIGLAQRLRHLNLIQFYETYERQGCIYFIIELADKGSLADVIQSGTLLSWPTRFRLADDITRGLQYLHYKDVLHDHLKSTNVLLTKHMDVKLADFGLQALRSASADGTNTSYALSSPALVHGNLRWMAPELLFSERPRYTTKSDMYALGMVMWEMAAMCTLPFRTMSNNHVVAQAIHNGEREQLPEQTPVIYQHWVDLCWEQDPSDRPAAHEVMIVDDGSSERQGATIPDSSWYASTDSPQEHMVSATATLVPEEPSAVQPLTESVSLNRKATLDDVYADSSWRASTDNPQEQGVVYKVSATETLVPEEPRAAQPLTEFVIMNRKATLDDVYAQVSLAGMYETGGSGVPKDNEMAFVWYLRAAQQCHVDAMDRIGDMYAGGRGTSQSNDEAARWRKQVTKLRSNPQSSVDIASYGTSQSAERDPSDNNWLRLTTPKRLAAMGSSVMNVLETSQNRAEASAEIHLEEKGHAGAQVNVGPMYETGRGVEQSDVKAGKWYTKAASQENPNAQNNLGVMYEHGRSGEQSDVEAINWYINAASHENPDREFGLGLMYQHGRRVEKGAFEEAKRYTEAALQGSLNEQHNLECMYETGRGVEQSDVEVFKWYTMAASQEHPNEQNNLGEMCYQGRGVEQSDIEAVKRFTKAALQGNPDGQHNLGSMYEYGRRGVEQSDVEVAKWFTKASIQGNPNAQFNLGLMCMNGQGVEQSHVEADKWLGKAASQGNLDGELILGAMHSDGRGVEQSDFDAVKWLTMAAGQGSSNAQFSLGSMYLDGHGVEQKDVEAVKWFANAASQGHSDAQNRLGF</sequence>
<dbReference type="InterPro" id="IPR050767">
    <property type="entry name" value="Sel1_AlgK"/>
</dbReference>
<evidence type="ECO:0000256" key="4">
    <source>
        <dbReference type="ARBA" id="ARBA00038101"/>
    </source>
</evidence>
<keyword evidence="1" id="KW-0723">Serine/threonine-protein kinase</keyword>
<feature type="region of interest" description="Disordered" evidence="6">
    <location>
        <begin position="542"/>
        <end position="595"/>
    </location>
</feature>
<dbReference type="SUPFAM" id="SSF81901">
    <property type="entry name" value="HCP-like"/>
    <property type="match status" value="5"/>
</dbReference>
<dbReference type="Gene3D" id="1.10.510.10">
    <property type="entry name" value="Transferase(Phosphotransferase) domain 1"/>
    <property type="match status" value="2"/>
</dbReference>
<dbReference type="InterPro" id="IPR017441">
    <property type="entry name" value="Protein_kinase_ATP_BS"/>
</dbReference>
<proteinExistence type="inferred from homology"/>
<dbReference type="PROSITE" id="PS50011">
    <property type="entry name" value="PROTEIN_KINASE_DOM"/>
    <property type="match status" value="2"/>
</dbReference>
<organism evidence="8 9">
    <name type="scientific">Actinomortierella ambigua</name>
    <dbReference type="NCBI Taxonomy" id="1343610"/>
    <lineage>
        <taxon>Eukaryota</taxon>
        <taxon>Fungi</taxon>
        <taxon>Fungi incertae sedis</taxon>
        <taxon>Mucoromycota</taxon>
        <taxon>Mortierellomycotina</taxon>
        <taxon>Mortierellomycetes</taxon>
        <taxon>Mortierellales</taxon>
        <taxon>Mortierellaceae</taxon>
        <taxon>Actinomortierella</taxon>
    </lineage>
</organism>
<evidence type="ECO:0000256" key="2">
    <source>
        <dbReference type="ARBA" id="ARBA00022741"/>
    </source>
</evidence>
<feature type="domain" description="Protein kinase" evidence="7">
    <location>
        <begin position="11"/>
        <end position="265"/>
    </location>
</feature>
<evidence type="ECO:0000313" key="8">
    <source>
        <dbReference type="EMBL" id="KAG0250290.1"/>
    </source>
</evidence>
<feature type="binding site" evidence="5">
    <location>
        <position position="38"/>
    </location>
    <ligand>
        <name>ATP</name>
        <dbReference type="ChEBI" id="CHEBI:30616"/>
    </ligand>
</feature>
<dbReference type="OrthoDB" id="2313388at2759"/>
<evidence type="ECO:0000256" key="6">
    <source>
        <dbReference type="SAM" id="MobiDB-lite"/>
    </source>
</evidence>
<dbReference type="InterPro" id="IPR011990">
    <property type="entry name" value="TPR-like_helical_dom_sf"/>
</dbReference>
<dbReference type="SUPFAM" id="SSF56112">
    <property type="entry name" value="Protein kinase-like (PK-like)"/>
    <property type="match status" value="2"/>
</dbReference>
<dbReference type="EMBL" id="JAAAJB010000877">
    <property type="protein sequence ID" value="KAG0250290.1"/>
    <property type="molecule type" value="Genomic_DNA"/>
</dbReference>
<evidence type="ECO:0000313" key="9">
    <source>
        <dbReference type="Proteomes" id="UP000807716"/>
    </source>
</evidence>
<keyword evidence="1" id="KW-0418">Kinase</keyword>
<dbReference type="PROSITE" id="PS00108">
    <property type="entry name" value="PROTEIN_KINASE_ST"/>
    <property type="match status" value="1"/>
</dbReference>
<dbReference type="PANTHER" id="PTHR11102">
    <property type="entry name" value="SEL-1-LIKE PROTEIN"/>
    <property type="match status" value="1"/>
</dbReference>
<keyword evidence="3 5" id="KW-0067">ATP-binding</keyword>
<dbReference type="PROSITE" id="PS00107">
    <property type="entry name" value="PROTEIN_KINASE_ATP"/>
    <property type="match status" value="1"/>
</dbReference>
<feature type="non-terminal residue" evidence="8">
    <location>
        <position position="1"/>
    </location>
</feature>
<dbReference type="GO" id="GO:0005524">
    <property type="term" value="F:ATP binding"/>
    <property type="evidence" value="ECO:0007669"/>
    <property type="project" value="UniProtKB-UniRule"/>
</dbReference>
<dbReference type="InterPro" id="IPR011009">
    <property type="entry name" value="Kinase-like_dom_sf"/>
</dbReference>
<dbReference type="InterPro" id="IPR008271">
    <property type="entry name" value="Ser/Thr_kinase_AS"/>
</dbReference>
<reference evidence="8" key="1">
    <citation type="journal article" date="2020" name="Fungal Divers.">
        <title>Resolving the Mortierellaceae phylogeny through synthesis of multi-gene phylogenetics and phylogenomics.</title>
        <authorList>
            <person name="Vandepol N."/>
            <person name="Liber J."/>
            <person name="Desiro A."/>
            <person name="Na H."/>
            <person name="Kennedy M."/>
            <person name="Barry K."/>
            <person name="Grigoriev I.V."/>
            <person name="Miller A.N."/>
            <person name="O'Donnell K."/>
            <person name="Stajich J.E."/>
            <person name="Bonito G."/>
        </authorList>
    </citation>
    <scope>NUCLEOTIDE SEQUENCE</scope>
    <source>
        <strain evidence="8">BC1065</strain>
    </source>
</reference>
<keyword evidence="1" id="KW-0808">Transferase</keyword>
<dbReference type="Pfam" id="PF08238">
    <property type="entry name" value="Sel1"/>
    <property type="match status" value="13"/>
</dbReference>
<dbReference type="InterPro" id="IPR000719">
    <property type="entry name" value="Prot_kinase_dom"/>
</dbReference>
<dbReference type="InterPro" id="IPR001245">
    <property type="entry name" value="Ser-Thr/Tyr_kinase_cat_dom"/>
</dbReference>